<evidence type="ECO:0000256" key="4">
    <source>
        <dbReference type="ARBA" id="ARBA00022946"/>
    </source>
</evidence>
<keyword evidence="8" id="KW-0804">Transcription</keyword>
<comment type="subcellular location">
    <subcellularLocation>
        <location evidence="1">Mitochondrion</location>
    </subcellularLocation>
</comment>
<dbReference type="GeneID" id="4320846"/>
<dbReference type="PROSITE" id="PS50048">
    <property type="entry name" value="ZN2_CY6_FUNGAL_2"/>
    <property type="match status" value="1"/>
</dbReference>
<dbReference type="GO" id="GO:0008270">
    <property type="term" value="F:zinc ion binding"/>
    <property type="evidence" value="ECO:0007669"/>
    <property type="project" value="InterPro"/>
</dbReference>
<keyword evidence="4" id="KW-0809">Transit peptide</keyword>
<evidence type="ECO:0000256" key="10">
    <source>
        <dbReference type="ARBA" id="ARBA00031849"/>
    </source>
</evidence>
<accession>Q0CMT7</accession>
<evidence type="ECO:0000313" key="13">
    <source>
        <dbReference type="Proteomes" id="UP000007963"/>
    </source>
</evidence>
<keyword evidence="9" id="KW-0539">Nucleus</keyword>
<dbReference type="PANTHER" id="PTHR36091">
    <property type="entry name" value="ALTERED INHERITANCE OF MITOCHONDRIA PROTEIN 9, MITOCHONDRIAL"/>
    <property type="match status" value="1"/>
</dbReference>
<dbReference type="eggNOG" id="ENOG502SMH1">
    <property type="taxonomic scope" value="Eukaryota"/>
</dbReference>
<organism evidence="12 13">
    <name type="scientific">Aspergillus terreus (strain NIH 2624 / FGSC A1156)</name>
    <dbReference type="NCBI Taxonomy" id="341663"/>
    <lineage>
        <taxon>Eukaryota</taxon>
        <taxon>Fungi</taxon>
        <taxon>Dikarya</taxon>
        <taxon>Ascomycota</taxon>
        <taxon>Pezizomycotina</taxon>
        <taxon>Eurotiomycetes</taxon>
        <taxon>Eurotiomycetidae</taxon>
        <taxon>Eurotiales</taxon>
        <taxon>Aspergillaceae</taxon>
        <taxon>Aspergillus</taxon>
        <taxon>Aspergillus subgen. Circumdati</taxon>
    </lineage>
</organism>
<sequence>MRAYSTRETLFQFTRGRFLTDEASELAKRYIRFAVDELARLAVRAAEAASNGPRTCIGIEKMADGMHNKAIRFTMDNGFQAVGKVPNRNAGLPHFTTASEAATMDFMRKVFCTPVPKVLSWSSSTDNPVAAEYILMEKARGVPLSSLWDKLGAPVKFKVLEKVASYQERWSQICFHSMGYTDKDGNHAVDERFAVGPSVSRQNVDDGRAKLDFNRGPWDTVDTYERATGEREAYCIKNMEQLPRSPIAIHYLGTYQPSRETKLFAIESYLKVVNFLLPEDEDISASCIWHDDLHVENIFVNPEDPADICDFIDWQSTELAPLYHHTIEPYILDYNGPPLEGLLDRPKLADVKALFQDEHDQAIATRKAESLFTTMSLLALYRYLLHKTMPRLFKALEFRQTDCFDLLLFARNLLVDGEATYLGLLAKQQEENWAGVSRISRSGTKTPLTFSHDVLQKIKRDSAGASAAMAMMGDVQRMIGSQYFQGRGLVSHAQFAELERILPTARDDFVRTHARNEKEEQELSGAWPFAVPERVGGSPSLCGNPARRLFSSFFFRRVLLLLFLFSRLLTICCLPSHGVTSPSSTHVCPLIGPSQDWASQSMSGRNAPRSKNGCSTCRRRKVKCGEERPVCQRCFNLRLNCEWGVPVKRGKAAALVRHIQPAQPRWSTPSDLAPTSVVAVPTPATAVSPGVIFHAPHASVPADLWHPAPSGDLTPISTDAVSPAGWPCFSQYPQPPPSPLYPSLSTSEIACANSLVLSEHDQKYFQFFPSSSVVFYYMKPWQWSSFCYLYQGPAASNKVIMRMILALSASDMHRQGLVVRSPGRPTAEDHARFHYGHAVKEFRQLLESPKRELSTTELEMIFATMFLMVTYEWQYGNCVHHLQLHLQGVRSLLESHPELFQIKDVTNVLLSMDAEHSDDSVPRVSFIPEQLLLWILYIDASCRPMGITESLYDYVLKTGNPALHPDRLHRCARLWARCFWGKQYPDHQVSDDMENYRALELLHVGFTLRYRTLKLLTDGPPSDHEIEGLFKELMSVHDRYSDLFLTAKFSGPASTRRTLNTINMGVATFYAQLLFHRRLLRPHQPPATVHRHALTNIIEITHKQYASDPQLLRRLHWPVVMAVIETDDPVQRDWLRLRLLELRDYHAEYRWANDIAEEVLARQDASQGEYANLAELLRDSTKAKAT</sequence>
<feature type="domain" description="Zn(2)-C6 fungal-type" evidence="11">
    <location>
        <begin position="613"/>
        <end position="643"/>
    </location>
</feature>
<dbReference type="SUPFAM" id="SSF56112">
    <property type="entry name" value="Protein kinase-like (PK-like)"/>
    <property type="match status" value="1"/>
</dbReference>
<dbReference type="PANTHER" id="PTHR36091:SF1">
    <property type="entry name" value="ALTERED INHERITANCE OF MITOCHONDRIA PROTEIN 9, MITOCHONDRIAL"/>
    <property type="match status" value="1"/>
</dbReference>
<evidence type="ECO:0000256" key="9">
    <source>
        <dbReference type="ARBA" id="ARBA00023242"/>
    </source>
</evidence>
<evidence type="ECO:0000256" key="1">
    <source>
        <dbReference type="ARBA" id="ARBA00004173"/>
    </source>
</evidence>
<dbReference type="InterPro" id="IPR001138">
    <property type="entry name" value="Zn2Cys6_DnaBD"/>
</dbReference>
<evidence type="ECO:0000256" key="5">
    <source>
        <dbReference type="ARBA" id="ARBA00023015"/>
    </source>
</evidence>
<dbReference type="STRING" id="341663.Q0CMT7"/>
<name>Q0CMT7_ASPTN</name>
<dbReference type="AlphaFoldDB" id="Q0CMT7"/>
<dbReference type="InterPro" id="IPR036864">
    <property type="entry name" value="Zn2-C6_fun-type_DNA-bd_sf"/>
</dbReference>
<dbReference type="VEuPathDB" id="FungiDB:ATEG_04997"/>
<evidence type="ECO:0000256" key="3">
    <source>
        <dbReference type="ARBA" id="ARBA00016197"/>
    </source>
</evidence>
<keyword evidence="5" id="KW-0805">Transcription regulation</keyword>
<dbReference type="HOGENOM" id="CLU_272358_0_0_1"/>
<reference evidence="13" key="1">
    <citation type="submission" date="2005-09" db="EMBL/GenBank/DDBJ databases">
        <title>Annotation of the Aspergillus terreus NIH2624 genome.</title>
        <authorList>
            <person name="Birren B.W."/>
            <person name="Lander E.S."/>
            <person name="Galagan J.E."/>
            <person name="Nusbaum C."/>
            <person name="Devon K."/>
            <person name="Henn M."/>
            <person name="Ma L.-J."/>
            <person name="Jaffe D.B."/>
            <person name="Butler J."/>
            <person name="Alvarez P."/>
            <person name="Gnerre S."/>
            <person name="Grabherr M."/>
            <person name="Kleber M."/>
            <person name="Mauceli E.W."/>
            <person name="Brockman W."/>
            <person name="Rounsley S."/>
            <person name="Young S.K."/>
            <person name="LaButti K."/>
            <person name="Pushparaj V."/>
            <person name="DeCaprio D."/>
            <person name="Crawford M."/>
            <person name="Koehrsen M."/>
            <person name="Engels R."/>
            <person name="Montgomery P."/>
            <person name="Pearson M."/>
            <person name="Howarth C."/>
            <person name="Larson L."/>
            <person name="Luoma S."/>
            <person name="White J."/>
            <person name="Alvarado L."/>
            <person name="Kodira C.D."/>
            <person name="Zeng Q."/>
            <person name="Oleary S."/>
            <person name="Yandava C."/>
            <person name="Denning D.W."/>
            <person name="Nierman W.C."/>
            <person name="Milne T."/>
            <person name="Madden K."/>
        </authorList>
    </citation>
    <scope>NUCLEOTIDE SEQUENCE [LARGE SCALE GENOMIC DNA]</scope>
    <source>
        <strain evidence="13">NIH 2624 / FGSC A1156</strain>
    </source>
</reference>
<protein>
    <recommendedName>
        <fullName evidence="3">Altered inheritance of mitochondria protein 9, mitochondrial</fullName>
    </recommendedName>
    <alternativeName>
        <fullName evidence="10">Found in mitochondrial proteome protein 29</fullName>
    </alternativeName>
</protein>
<dbReference type="CDD" id="cd00067">
    <property type="entry name" value="GAL4"/>
    <property type="match status" value="1"/>
</dbReference>
<proteinExistence type="inferred from homology"/>
<dbReference type="GO" id="GO:0000981">
    <property type="term" value="F:DNA-binding transcription factor activity, RNA polymerase II-specific"/>
    <property type="evidence" value="ECO:0007669"/>
    <property type="project" value="InterPro"/>
</dbReference>
<dbReference type="Proteomes" id="UP000007963">
    <property type="component" value="Unassembled WGS sequence"/>
</dbReference>
<keyword evidence="7" id="KW-0496">Mitochondrion</keyword>
<dbReference type="SUPFAM" id="SSF57701">
    <property type="entry name" value="Zn2/Cys6 DNA-binding domain"/>
    <property type="match status" value="1"/>
</dbReference>
<comment type="similarity">
    <text evidence="2">Belongs to the AIM9 family.</text>
</comment>
<dbReference type="EMBL" id="CH476600">
    <property type="protein sequence ID" value="EAU34066.1"/>
    <property type="molecule type" value="Genomic_DNA"/>
</dbReference>
<evidence type="ECO:0000313" key="12">
    <source>
        <dbReference type="EMBL" id="EAU34066.1"/>
    </source>
</evidence>
<dbReference type="InterPro" id="IPR051035">
    <property type="entry name" value="Mito_inheritance_9"/>
</dbReference>
<dbReference type="RefSeq" id="XP_001214175.1">
    <property type="nucleotide sequence ID" value="XM_001214175.1"/>
</dbReference>
<dbReference type="GO" id="GO:0009893">
    <property type="term" value="P:positive regulation of metabolic process"/>
    <property type="evidence" value="ECO:0007669"/>
    <property type="project" value="UniProtKB-ARBA"/>
</dbReference>
<dbReference type="PROSITE" id="PS00463">
    <property type="entry name" value="ZN2_CY6_FUNGAL_1"/>
    <property type="match status" value="1"/>
</dbReference>
<dbReference type="Pfam" id="PF00172">
    <property type="entry name" value="Zn_clus"/>
    <property type="match status" value="1"/>
</dbReference>
<keyword evidence="6" id="KW-0238">DNA-binding</keyword>
<dbReference type="GO" id="GO:0005739">
    <property type="term" value="C:mitochondrion"/>
    <property type="evidence" value="ECO:0007669"/>
    <property type="project" value="UniProtKB-SubCell"/>
</dbReference>
<evidence type="ECO:0000256" key="6">
    <source>
        <dbReference type="ARBA" id="ARBA00023125"/>
    </source>
</evidence>
<dbReference type="InterPro" id="IPR011009">
    <property type="entry name" value="Kinase-like_dom_sf"/>
</dbReference>
<evidence type="ECO:0000259" key="11">
    <source>
        <dbReference type="PROSITE" id="PS50048"/>
    </source>
</evidence>
<dbReference type="GO" id="GO:0003677">
    <property type="term" value="F:DNA binding"/>
    <property type="evidence" value="ECO:0007669"/>
    <property type="project" value="UniProtKB-KW"/>
</dbReference>
<evidence type="ECO:0000256" key="8">
    <source>
        <dbReference type="ARBA" id="ARBA00023163"/>
    </source>
</evidence>
<gene>
    <name evidence="12" type="ORF">ATEG_04997</name>
</gene>
<dbReference type="SMART" id="SM00066">
    <property type="entry name" value="GAL4"/>
    <property type="match status" value="1"/>
</dbReference>
<dbReference type="OrthoDB" id="4356994at2759"/>
<dbReference type="Gene3D" id="4.10.240.10">
    <property type="entry name" value="Zn(2)-C6 fungal-type DNA-binding domain"/>
    <property type="match status" value="1"/>
</dbReference>
<evidence type="ECO:0000256" key="7">
    <source>
        <dbReference type="ARBA" id="ARBA00023128"/>
    </source>
</evidence>
<dbReference type="InterPro" id="IPR021858">
    <property type="entry name" value="Fun_TF"/>
</dbReference>
<evidence type="ECO:0000256" key="2">
    <source>
        <dbReference type="ARBA" id="ARBA00005543"/>
    </source>
</evidence>
<dbReference type="Pfam" id="PF11951">
    <property type="entry name" value="Fungal_trans_2"/>
    <property type="match status" value="2"/>
</dbReference>